<dbReference type="PROSITE" id="PS50893">
    <property type="entry name" value="ABC_TRANSPORTER_2"/>
    <property type="match status" value="1"/>
</dbReference>
<keyword evidence="7" id="KW-1278">Translocase</keyword>
<keyword evidence="6" id="KW-0864">Zinc transport</keyword>
<dbReference type="GO" id="GO:0010043">
    <property type="term" value="P:response to zinc ion"/>
    <property type="evidence" value="ECO:0007669"/>
    <property type="project" value="TreeGrafter"/>
</dbReference>
<evidence type="ECO:0000256" key="7">
    <source>
        <dbReference type="ARBA" id="ARBA00022967"/>
    </source>
</evidence>
<dbReference type="GO" id="GO:0005524">
    <property type="term" value="F:ATP binding"/>
    <property type="evidence" value="ECO:0007669"/>
    <property type="project" value="UniProtKB-KW"/>
</dbReference>
<dbReference type="Proteomes" id="UP000261704">
    <property type="component" value="Chromosome"/>
</dbReference>
<dbReference type="CDD" id="cd03235">
    <property type="entry name" value="ABC_Metallic_Cations"/>
    <property type="match status" value="1"/>
</dbReference>
<evidence type="ECO:0000259" key="10">
    <source>
        <dbReference type="PROSITE" id="PS50893"/>
    </source>
</evidence>
<evidence type="ECO:0000256" key="8">
    <source>
        <dbReference type="ARBA" id="ARBA00023065"/>
    </source>
</evidence>
<keyword evidence="9" id="KW-0472">Membrane</keyword>
<evidence type="ECO:0000256" key="9">
    <source>
        <dbReference type="ARBA" id="ARBA00023136"/>
    </source>
</evidence>
<dbReference type="InterPro" id="IPR003439">
    <property type="entry name" value="ABC_transporter-like_ATP-bd"/>
</dbReference>
<keyword evidence="3" id="KW-0547">Nucleotide-binding</keyword>
<dbReference type="PROSITE" id="PS00211">
    <property type="entry name" value="ABC_TRANSPORTER_1"/>
    <property type="match status" value="1"/>
</dbReference>
<dbReference type="KEGG" id="pamo:BAR1_03725"/>
<keyword evidence="8" id="KW-0406">Ion transport</keyword>
<dbReference type="GO" id="GO:0016887">
    <property type="term" value="F:ATP hydrolysis activity"/>
    <property type="evidence" value="ECO:0007669"/>
    <property type="project" value="InterPro"/>
</dbReference>
<organism evidence="11 12">
    <name type="scientific">Profundibacter amoris</name>
    <dbReference type="NCBI Taxonomy" id="2171755"/>
    <lineage>
        <taxon>Bacteria</taxon>
        <taxon>Pseudomonadati</taxon>
        <taxon>Pseudomonadota</taxon>
        <taxon>Alphaproteobacteria</taxon>
        <taxon>Rhodobacterales</taxon>
        <taxon>Paracoccaceae</taxon>
        <taxon>Profundibacter</taxon>
    </lineage>
</organism>
<evidence type="ECO:0000256" key="1">
    <source>
        <dbReference type="ARBA" id="ARBA00022448"/>
    </source>
</evidence>
<keyword evidence="2" id="KW-1003">Cell membrane</keyword>
<evidence type="ECO:0000313" key="11">
    <source>
        <dbReference type="EMBL" id="AXX97117.1"/>
    </source>
</evidence>
<gene>
    <name evidence="11" type="ORF">BAR1_03725</name>
</gene>
<dbReference type="AlphaFoldDB" id="A0A347UE39"/>
<evidence type="ECO:0000256" key="6">
    <source>
        <dbReference type="ARBA" id="ARBA00022906"/>
    </source>
</evidence>
<dbReference type="InterPro" id="IPR027417">
    <property type="entry name" value="P-loop_NTPase"/>
</dbReference>
<sequence>MSLITAKDVSLKYGTTPILEHVDFSIEPGEIVTVIGPNGSGKSTLLRALIGAKQPATGQITRKAGLRIGYVPQRLMVEGHMPLTVRRFLSLPVRHSDAEAREMLERVGVAGFGERQLADLSGGQFQRVLLARALLGNPEILMLDEPTQGLDQPGIASFYQLLEEVRQSMGCAVLLVSHDLHVVMSTSDRVICLNGHICCQGTPSVVSEAPEYRALFGEGTHGTMALYQHAHAGECDHDHSGGHEHG</sequence>
<dbReference type="SUPFAM" id="SSF52540">
    <property type="entry name" value="P-loop containing nucleoside triphosphate hydrolases"/>
    <property type="match status" value="1"/>
</dbReference>
<dbReference type="Pfam" id="PF00005">
    <property type="entry name" value="ABC_tran"/>
    <property type="match status" value="1"/>
</dbReference>
<accession>A0A347UE39</accession>
<feature type="domain" description="ABC transporter" evidence="10">
    <location>
        <begin position="4"/>
        <end position="219"/>
    </location>
</feature>
<evidence type="ECO:0000256" key="4">
    <source>
        <dbReference type="ARBA" id="ARBA00022833"/>
    </source>
</evidence>
<dbReference type="RefSeq" id="WP_118941775.1">
    <property type="nucleotide sequence ID" value="NZ_CP032125.1"/>
</dbReference>
<evidence type="ECO:0000256" key="3">
    <source>
        <dbReference type="ARBA" id="ARBA00022741"/>
    </source>
</evidence>
<dbReference type="Gene3D" id="3.40.50.300">
    <property type="entry name" value="P-loop containing nucleotide triphosphate hydrolases"/>
    <property type="match status" value="1"/>
</dbReference>
<reference evidence="11 12" key="1">
    <citation type="submission" date="2018-09" db="EMBL/GenBank/DDBJ databases">
        <title>Profundibacter amoris BAR1 gen. nov., sp. nov., a new member of the Roseobacter clade isolated at Lokis Castle Vent Field on the Arctic Mid-Oceanic Ridge.</title>
        <authorList>
            <person name="Le Moine Bauer S."/>
            <person name="Sjoeberg A.G."/>
            <person name="L'Haridon S."/>
            <person name="Stokke R."/>
            <person name="Roalkvam I."/>
            <person name="Steen I.H."/>
            <person name="Dahle H."/>
        </authorList>
    </citation>
    <scope>NUCLEOTIDE SEQUENCE [LARGE SCALE GENOMIC DNA]</scope>
    <source>
        <strain evidence="11 12">BAR1</strain>
    </source>
</reference>
<keyword evidence="12" id="KW-1185">Reference proteome</keyword>
<protein>
    <submittedName>
        <fullName evidence="11">Metal ABC transporter ATP-binding protein</fullName>
    </submittedName>
</protein>
<proteinExistence type="predicted"/>
<keyword evidence="1" id="KW-0813">Transport</keyword>
<dbReference type="InterPro" id="IPR017871">
    <property type="entry name" value="ABC_transporter-like_CS"/>
</dbReference>
<evidence type="ECO:0000256" key="5">
    <source>
        <dbReference type="ARBA" id="ARBA00022840"/>
    </source>
</evidence>
<evidence type="ECO:0000256" key="2">
    <source>
        <dbReference type="ARBA" id="ARBA00022475"/>
    </source>
</evidence>
<dbReference type="PANTHER" id="PTHR42734:SF9">
    <property type="entry name" value="ZINC IMPORT ATP-BINDING PROTEIN ZNUC"/>
    <property type="match status" value="1"/>
</dbReference>
<dbReference type="OrthoDB" id="9806726at2"/>
<name>A0A347UE39_9RHOB</name>
<keyword evidence="4" id="KW-0862">Zinc</keyword>
<dbReference type="GO" id="GO:0006829">
    <property type="term" value="P:zinc ion transport"/>
    <property type="evidence" value="ECO:0007669"/>
    <property type="project" value="UniProtKB-KW"/>
</dbReference>
<dbReference type="InterPro" id="IPR003593">
    <property type="entry name" value="AAA+_ATPase"/>
</dbReference>
<keyword evidence="5 11" id="KW-0067">ATP-binding</keyword>
<dbReference type="SMART" id="SM00382">
    <property type="entry name" value="AAA"/>
    <property type="match status" value="1"/>
</dbReference>
<dbReference type="InterPro" id="IPR050153">
    <property type="entry name" value="Metal_Ion_Import_ABC"/>
</dbReference>
<dbReference type="PANTHER" id="PTHR42734">
    <property type="entry name" value="METAL TRANSPORT SYSTEM ATP-BINDING PROTEIN TM_0124-RELATED"/>
    <property type="match status" value="1"/>
</dbReference>
<dbReference type="EMBL" id="CP032125">
    <property type="protein sequence ID" value="AXX97117.1"/>
    <property type="molecule type" value="Genomic_DNA"/>
</dbReference>
<evidence type="ECO:0000313" key="12">
    <source>
        <dbReference type="Proteomes" id="UP000261704"/>
    </source>
</evidence>